<dbReference type="OrthoDB" id="10364173at2759"/>
<evidence type="ECO:0000313" key="2">
    <source>
        <dbReference type="EMBL" id="EAQ86980.1"/>
    </source>
</evidence>
<evidence type="ECO:0000256" key="1">
    <source>
        <dbReference type="SAM" id="MobiDB-lite"/>
    </source>
</evidence>
<feature type="region of interest" description="Disordered" evidence="1">
    <location>
        <begin position="164"/>
        <end position="189"/>
    </location>
</feature>
<dbReference type="VEuPathDB" id="FungiDB:CHGG_08233"/>
<dbReference type="Proteomes" id="UP000001056">
    <property type="component" value="Unassembled WGS sequence"/>
</dbReference>
<dbReference type="EMBL" id="CH408033">
    <property type="protein sequence ID" value="EAQ86980.1"/>
    <property type="molecule type" value="Genomic_DNA"/>
</dbReference>
<dbReference type="RefSeq" id="XP_001225889.1">
    <property type="nucleotide sequence ID" value="XM_001225888.1"/>
</dbReference>
<keyword evidence="3" id="KW-1185">Reference proteome</keyword>
<proteinExistence type="predicted"/>
<name>Q2GUX1_CHAGB</name>
<dbReference type="InParanoid" id="Q2GUX1"/>
<protein>
    <submittedName>
        <fullName evidence="2">Uncharacterized protein</fullName>
    </submittedName>
</protein>
<dbReference type="GeneID" id="4393683"/>
<sequence length="325" mass="36179">MTAEMVCPSPQRAPNRTSQLHQNGYRWSKLGKLDGDRGARHTSAGVIPPHLLCSIGEKQEGRSAEPRVWYRYPHPSTCVRFDRVPEMTGTHRRNGAVLPFACGRRRGWPMCALETSSFCGALSERKLNRDPDWQGSSVSRFPWSPIHALLCSLCRSRERWVGHPEPDLRGKKGRKPVLESPQAGPVWSMTKTASASIENPGKPLRGLPMQKSSPPGKELARCAGCLRFLAVRGERASRGGKASLGGPETFDRDPLMIWTLGATFVVRRYSTLSQRRVDLTLSKMWFIDTRGSLFPRGPRPDLSLPLFGRGSGRAFHSSKTRKGQP</sequence>
<feature type="region of interest" description="Disordered" evidence="1">
    <location>
        <begin position="304"/>
        <end position="325"/>
    </location>
</feature>
<organism evidence="2 3">
    <name type="scientific">Chaetomium globosum (strain ATCC 6205 / CBS 148.51 / DSM 1962 / NBRC 6347 / NRRL 1970)</name>
    <name type="common">Soil fungus</name>
    <dbReference type="NCBI Taxonomy" id="306901"/>
    <lineage>
        <taxon>Eukaryota</taxon>
        <taxon>Fungi</taxon>
        <taxon>Dikarya</taxon>
        <taxon>Ascomycota</taxon>
        <taxon>Pezizomycotina</taxon>
        <taxon>Sordariomycetes</taxon>
        <taxon>Sordariomycetidae</taxon>
        <taxon>Sordariales</taxon>
        <taxon>Chaetomiaceae</taxon>
        <taxon>Chaetomium</taxon>
    </lineage>
</organism>
<dbReference type="HOGENOM" id="CLU_855309_0_0_1"/>
<reference evidence="3" key="1">
    <citation type="journal article" date="2015" name="Genome Announc.">
        <title>Draft genome sequence of the cellulolytic fungus Chaetomium globosum.</title>
        <authorList>
            <person name="Cuomo C.A."/>
            <person name="Untereiner W.A."/>
            <person name="Ma L.-J."/>
            <person name="Grabherr M."/>
            <person name="Birren B.W."/>
        </authorList>
    </citation>
    <scope>NUCLEOTIDE SEQUENCE [LARGE SCALE GENOMIC DNA]</scope>
    <source>
        <strain evidence="3">ATCC 6205 / CBS 148.51 / DSM 1962 / NBRC 6347 / NRRL 1970</strain>
    </source>
</reference>
<dbReference type="AlphaFoldDB" id="Q2GUX1"/>
<feature type="compositionally biased region" description="Basic residues" evidence="1">
    <location>
        <begin position="316"/>
        <end position="325"/>
    </location>
</feature>
<accession>Q2GUX1</accession>
<gene>
    <name evidence="2" type="ORF">CHGG_08233</name>
</gene>
<evidence type="ECO:0000313" key="3">
    <source>
        <dbReference type="Proteomes" id="UP000001056"/>
    </source>
</evidence>